<proteinExistence type="predicted"/>
<dbReference type="InterPro" id="IPR007047">
    <property type="entry name" value="Flp_Fap"/>
</dbReference>
<comment type="caution">
    <text evidence="2">The sequence shown here is derived from an EMBL/GenBank/DDBJ whole genome shotgun (WGS) entry which is preliminary data.</text>
</comment>
<dbReference type="Proteomes" id="UP001501204">
    <property type="component" value="Unassembled WGS sequence"/>
</dbReference>
<evidence type="ECO:0000313" key="2">
    <source>
        <dbReference type="EMBL" id="GAA1773516.1"/>
    </source>
</evidence>
<keyword evidence="1" id="KW-1133">Transmembrane helix</keyword>
<protein>
    <recommendedName>
        <fullName evidence="4">Flp family type IVb pilin</fullName>
    </recommendedName>
</protein>
<name>A0ABN2L4M5_9MICC</name>
<evidence type="ECO:0000313" key="3">
    <source>
        <dbReference type="Proteomes" id="UP001501204"/>
    </source>
</evidence>
<accession>A0ABN2L4M5</accession>
<evidence type="ECO:0008006" key="4">
    <source>
        <dbReference type="Google" id="ProtNLM"/>
    </source>
</evidence>
<feature type="transmembrane region" description="Helical" evidence="1">
    <location>
        <begin position="28"/>
        <end position="49"/>
    </location>
</feature>
<dbReference type="Pfam" id="PF04964">
    <property type="entry name" value="Flp_Fap"/>
    <property type="match status" value="1"/>
</dbReference>
<keyword evidence="1" id="KW-0472">Membrane</keyword>
<dbReference type="RefSeq" id="WP_344124613.1">
    <property type="nucleotide sequence ID" value="NZ_BAAAOA010000046.1"/>
</dbReference>
<organism evidence="2 3">
    <name type="scientific">Kocuria aegyptia</name>
    <dbReference type="NCBI Taxonomy" id="330943"/>
    <lineage>
        <taxon>Bacteria</taxon>
        <taxon>Bacillati</taxon>
        <taxon>Actinomycetota</taxon>
        <taxon>Actinomycetes</taxon>
        <taxon>Micrococcales</taxon>
        <taxon>Micrococcaceae</taxon>
        <taxon>Kocuria</taxon>
    </lineage>
</organism>
<keyword evidence="1" id="KW-0812">Transmembrane</keyword>
<keyword evidence="3" id="KW-1185">Reference proteome</keyword>
<gene>
    <name evidence="2" type="ORF">GCM10009767_34290</name>
</gene>
<dbReference type="EMBL" id="BAAAOA010000046">
    <property type="protein sequence ID" value="GAA1773516.1"/>
    <property type="molecule type" value="Genomic_DNA"/>
</dbReference>
<sequence length="72" mass="7724">MLPLFITVQAFFTDTFERIQRNEKGATAVEYGLLIGLVAIVLVTTLALLGGTGGPMDILVDKLKAKMTAITL</sequence>
<evidence type="ECO:0000256" key="1">
    <source>
        <dbReference type="SAM" id="Phobius"/>
    </source>
</evidence>
<reference evidence="2 3" key="1">
    <citation type="journal article" date="2019" name="Int. J. Syst. Evol. Microbiol.">
        <title>The Global Catalogue of Microorganisms (GCM) 10K type strain sequencing project: providing services to taxonomists for standard genome sequencing and annotation.</title>
        <authorList>
            <consortium name="The Broad Institute Genomics Platform"/>
            <consortium name="The Broad Institute Genome Sequencing Center for Infectious Disease"/>
            <person name="Wu L."/>
            <person name="Ma J."/>
        </authorList>
    </citation>
    <scope>NUCLEOTIDE SEQUENCE [LARGE SCALE GENOMIC DNA]</scope>
    <source>
        <strain evidence="2 3">JCM 14735</strain>
    </source>
</reference>